<reference evidence="2 3" key="1">
    <citation type="submission" date="2018-06" db="EMBL/GenBank/DDBJ databases">
        <title>Genomic Encyclopedia of Type Strains, Phase IV (KMG-IV): sequencing the most valuable type-strain genomes for metagenomic binning, comparative biology and taxonomic classification.</title>
        <authorList>
            <person name="Goeker M."/>
        </authorList>
    </citation>
    <scope>NUCLEOTIDE SEQUENCE [LARGE SCALE GENOMIC DNA]</scope>
    <source>
        <strain evidence="2 3">DSM 45479</strain>
    </source>
</reference>
<protein>
    <submittedName>
        <fullName evidence="2">Uncharacterized protein</fullName>
    </submittedName>
</protein>
<dbReference type="Proteomes" id="UP000248714">
    <property type="component" value="Unassembled WGS sequence"/>
</dbReference>
<evidence type="ECO:0000256" key="1">
    <source>
        <dbReference type="SAM" id="SignalP"/>
    </source>
</evidence>
<feature type="chain" id="PRO_5045777443" evidence="1">
    <location>
        <begin position="26"/>
        <end position="160"/>
    </location>
</feature>
<comment type="caution">
    <text evidence="2">The sequence shown here is derived from an EMBL/GenBank/DDBJ whole genome shotgun (WGS) entry which is preliminary data.</text>
</comment>
<accession>A0ABX9E602</accession>
<keyword evidence="1" id="KW-0732">Signal</keyword>
<feature type="signal peptide" evidence="1">
    <location>
        <begin position="1"/>
        <end position="25"/>
    </location>
</feature>
<evidence type="ECO:0000313" key="2">
    <source>
        <dbReference type="EMBL" id="RAS63052.1"/>
    </source>
</evidence>
<keyword evidence="3" id="KW-1185">Reference proteome</keyword>
<proteinExistence type="predicted"/>
<organism evidence="2 3">
    <name type="scientific">Lentzea atacamensis</name>
    <dbReference type="NCBI Taxonomy" id="531938"/>
    <lineage>
        <taxon>Bacteria</taxon>
        <taxon>Bacillati</taxon>
        <taxon>Actinomycetota</taxon>
        <taxon>Actinomycetes</taxon>
        <taxon>Pseudonocardiales</taxon>
        <taxon>Pseudonocardiaceae</taxon>
        <taxon>Lentzea</taxon>
    </lineage>
</organism>
<gene>
    <name evidence="2" type="ORF">C8D87_107201</name>
</gene>
<evidence type="ECO:0000313" key="3">
    <source>
        <dbReference type="Proteomes" id="UP000248714"/>
    </source>
</evidence>
<name>A0ABX9E602_9PSEU</name>
<dbReference type="EMBL" id="QLTT01000007">
    <property type="protein sequence ID" value="RAS63052.1"/>
    <property type="molecule type" value="Genomic_DNA"/>
</dbReference>
<sequence>MPRIVRNLAVFASATALALSGAALASTTAAGAETVTDSQVFIKAHPVVGSWHGTVQHQGGSGPISLNFSSSGSVCLRSGGGSGGHGEGTGTWKSTGTNTFKFTVREYLYDSAGTPTGSVDVNQSGSISGKTLSSSGVSTIYDVNGNFITTAQAKITAARI</sequence>